<dbReference type="AlphaFoldDB" id="A0A5B7DPN3"/>
<sequence length="155" mass="15905">MLDGSATLPLGAAAGTRKCRVPVSCLLAGLVLEGEGRCEGGQPSALPSLTLPTGGWRGGAGRGGRGKASTASAKHHKGAHFLAAAEGQAAASIVLYVPLRPFSLGSECPAQPQGRQVTAERRSMKTLHDVRRRGGFSFQIILPEEIMASTCGSGQ</sequence>
<organism evidence="2 3">
    <name type="scientific">Portunus trituberculatus</name>
    <name type="common">Swimming crab</name>
    <name type="synonym">Neptunus trituberculatus</name>
    <dbReference type="NCBI Taxonomy" id="210409"/>
    <lineage>
        <taxon>Eukaryota</taxon>
        <taxon>Metazoa</taxon>
        <taxon>Ecdysozoa</taxon>
        <taxon>Arthropoda</taxon>
        <taxon>Crustacea</taxon>
        <taxon>Multicrustacea</taxon>
        <taxon>Malacostraca</taxon>
        <taxon>Eumalacostraca</taxon>
        <taxon>Eucarida</taxon>
        <taxon>Decapoda</taxon>
        <taxon>Pleocyemata</taxon>
        <taxon>Brachyura</taxon>
        <taxon>Eubrachyura</taxon>
        <taxon>Portunoidea</taxon>
        <taxon>Portunidae</taxon>
        <taxon>Portuninae</taxon>
        <taxon>Portunus</taxon>
    </lineage>
</organism>
<name>A0A5B7DPN3_PORTR</name>
<evidence type="ECO:0000256" key="1">
    <source>
        <dbReference type="SAM" id="MobiDB-lite"/>
    </source>
</evidence>
<keyword evidence="3" id="KW-1185">Reference proteome</keyword>
<accession>A0A5B7DPN3</accession>
<dbReference type="EMBL" id="VSRR010001152">
    <property type="protein sequence ID" value="MPC22994.1"/>
    <property type="molecule type" value="Genomic_DNA"/>
</dbReference>
<feature type="region of interest" description="Disordered" evidence="1">
    <location>
        <begin position="43"/>
        <end position="71"/>
    </location>
</feature>
<evidence type="ECO:0000313" key="3">
    <source>
        <dbReference type="Proteomes" id="UP000324222"/>
    </source>
</evidence>
<gene>
    <name evidence="2" type="ORF">E2C01_016027</name>
</gene>
<reference evidence="2 3" key="1">
    <citation type="submission" date="2019-05" db="EMBL/GenBank/DDBJ databases">
        <title>Another draft genome of Portunus trituberculatus and its Hox gene families provides insights of decapod evolution.</title>
        <authorList>
            <person name="Jeong J.-H."/>
            <person name="Song I."/>
            <person name="Kim S."/>
            <person name="Choi T."/>
            <person name="Kim D."/>
            <person name="Ryu S."/>
            <person name="Kim W."/>
        </authorList>
    </citation>
    <scope>NUCLEOTIDE SEQUENCE [LARGE SCALE GENOMIC DNA]</scope>
    <source>
        <tissue evidence="2">Muscle</tissue>
    </source>
</reference>
<comment type="caution">
    <text evidence="2">The sequence shown here is derived from an EMBL/GenBank/DDBJ whole genome shotgun (WGS) entry which is preliminary data.</text>
</comment>
<protein>
    <submittedName>
        <fullName evidence="2">Uncharacterized protein</fullName>
    </submittedName>
</protein>
<evidence type="ECO:0000313" key="2">
    <source>
        <dbReference type="EMBL" id="MPC22994.1"/>
    </source>
</evidence>
<proteinExistence type="predicted"/>
<dbReference type="Proteomes" id="UP000324222">
    <property type="component" value="Unassembled WGS sequence"/>
</dbReference>